<reference evidence="6" key="2">
    <citation type="submission" date="2021-04" db="EMBL/GenBank/DDBJ databases">
        <authorList>
            <person name="Gilroy R."/>
        </authorList>
    </citation>
    <scope>NUCLEOTIDE SEQUENCE</scope>
    <source>
        <strain evidence="6">3204</strain>
    </source>
</reference>
<dbReference type="Gene3D" id="2.160.10.10">
    <property type="entry name" value="Hexapeptide repeat proteins"/>
    <property type="match status" value="1"/>
</dbReference>
<protein>
    <recommendedName>
        <fullName evidence="5">Acetyltransferase</fullName>
        <ecNumber evidence="5">2.3.1.-</ecNumber>
    </recommendedName>
</protein>
<dbReference type="InterPro" id="IPR018357">
    <property type="entry name" value="Hexapep_transf_CS"/>
</dbReference>
<evidence type="ECO:0000256" key="5">
    <source>
        <dbReference type="RuleBase" id="RU367021"/>
    </source>
</evidence>
<name>A0A9D1ZMB9_9LACO</name>
<reference evidence="6" key="1">
    <citation type="journal article" date="2021" name="PeerJ">
        <title>Extensive microbial diversity within the chicken gut microbiome revealed by metagenomics and culture.</title>
        <authorList>
            <person name="Gilroy R."/>
            <person name="Ravi A."/>
            <person name="Getino M."/>
            <person name="Pursley I."/>
            <person name="Horton D.L."/>
            <person name="Alikhan N.F."/>
            <person name="Baker D."/>
            <person name="Gharbi K."/>
            <person name="Hall N."/>
            <person name="Watson M."/>
            <person name="Adriaenssens E.M."/>
            <person name="Foster-Nyarko E."/>
            <person name="Jarju S."/>
            <person name="Secka A."/>
            <person name="Antonio M."/>
            <person name="Oren A."/>
            <person name="Chaudhuri R.R."/>
            <person name="La Ragione R."/>
            <person name="Hildebrand F."/>
            <person name="Pallen M.J."/>
        </authorList>
    </citation>
    <scope>NUCLEOTIDE SEQUENCE</scope>
    <source>
        <strain evidence="6">3204</strain>
    </source>
</reference>
<evidence type="ECO:0000313" key="7">
    <source>
        <dbReference type="Proteomes" id="UP000824013"/>
    </source>
</evidence>
<dbReference type="PROSITE" id="PS00101">
    <property type="entry name" value="HEXAPEP_TRANSFERASES"/>
    <property type="match status" value="1"/>
</dbReference>
<comment type="similarity">
    <text evidence="1 5">Belongs to the transferase hexapeptide repeat family.</text>
</comment>
<dbReference type="EC" id="2.3.1.-" evidence="5"/>
<evidence type="ECO:0000256" key="2">
    <source>
        <dbReference type="ARBA" id="ARBA00022679"/>
    </source>
</evidence>
<keyword evidence="3" id="KW-0677">Repeat</keyword>
<evidence type="ECO:0000256" key="1">
    <source>
        <dbReference type="ARBA" id="ARBA00007274"/>
    </source>
</evidence>
<dbReference type="InterPro" id="IPR039369">
    <property type="entry name" value="LacA-like"/>
</dbReference>
<dbReference type="CDD" id="cd03357">
    <property type="entry name" value="LbH_MAT_GAT"/>
    <property type="match status" value="1"/>
</dbReference>
<dbReference type="AlphaFoldDB" id="A0A9D1ZMB9"/>
<proteinExistence type="inferred from homology"/>
<keyword evidence="4 5" id="KW-0012">Acyltransferase</keyword>
<comment type="caution">
    <text evidence="6">The sequence shown here is derived from an EMBL/GenBank/DDBJ whole genome shotgun (WGS) entry which is preliminary data.</text>
</comment>
<dbReference type="PANTHER" id="PTHR43017">
    <property type="entry name" value="GALACTOSIDE O-ACETYLTRANSFERASE"/>
    <property type="match status" value="1"/>
</dbReference>
<evidence type="ECO:0000256" key="3">
    <source>
        <dbReference type="ARBA" id="ARBA00022737"/>
    </source>
</evidence>
<dbReference type="FunFam" id="2.160.10.10:FF:000025">
    <property type="entry name" value="Hexapeptide-repeat containing-acetyltransferase"/>
    <property type="match status" value="1"/>
</dbReference>
<dbReference type="Proteomes" id="UP000824013">
    <property type="component" value="Unassembled WGS sequence"/>
</dbReference>
<accession>A0A9D1ZMB9</accession>
<evidence type="ECO:0000256" key="4">
    <source>
        <dbReference type="ARBA" id="ARBA00023315"/>
    </source>
</evidence>
<dbReference type="EMBL" id="DXCM01000058">
    <property type="protein sequence ID" value="HIY92871.1"/>
    <property type="molecule type" value="Genomic_DNA"/>
</dbReference>
<keyword evidence="2 5" id="KW-0808">Transferase</keyword>
<dbReference type="InterPro" id="IPR011004">
    <property type="entry name" value="Trimer_LpxA-like_sf"/>
</dbReference>
<sequence>MISKEKIEAFKKMANSGEIYDSVDEEFLDYQHELVQRINEFNQTPETKVGLKKRDEILQEAMGTYSEGLYIIPPIYANSGLSNVHVGKNVFINFNNNFVDDGEVFIGSDTMIGPNCTFATAVHPISPRLRRQKLQFNKPIHIGENVWLGGNVTVLPGVSIGENSIVGAGSIVTKDIPANVIAVGNPARVLREITEKDDEFYDKDKKVPQEILDKYM</sequence>
<dbReference type="PANTHER" id="PTHR43017:SF1">
    <property type="entry name" value="ACETYLTRANSFERASE YJL218W-RELATED"/>
    <property type="match status" value="1"/>
</dbReference>
<dbReference type="SUPFAM" id="SSF51161">
    <property type="entry name" value="Trimeric LpxA-like enzymes"/>
    <property type="match status" value="1"/>
</dbReference>
<evidence type="ECO:0000313" key="6">
    <source>
        <dbReference type="EMBL" id="HIY92871.1"/>
    </source>
</evidence>
<dbReference type="Pfam" id="PF00132">
    <property type="entry name" value="Hexapep"/>
    <property type="match status" value="1"/>
</dbReference>
<dbReference type="GO" id="GO:0008870">
    <property type="term" value="F:galactoside O-acetyltransferase activity"/>
    <property type="evidence" value="ECO:0007669"/>
    <property type="project" value="TreeGrafter"/>
</dbReference>
<organism evidence="6 7">
    <name type="scientific">Candidatus Companilactobacillus pullicola</name>
    <dbReference type="NCBI Taxonomy" id="2838523"/>
    <lineage>
        <taxon>Bacteria</taxon>
        <taxon>Bacillati</taxon>
        <taxon>Bacillota</taxon>
        <taxon>Bacilli</taxon>
        <taxon>Lactobacillales</taxon>
        <taxon>Lactobacillaceae</taxon>
        <taxon>Companilactobacillus</taxon>
    </lineage>
</organism>
<gene>
    <name evidence="6" type="ORF">H9820_08045</name>
</gene>
<dbReference type="InterPro" id="IPR001451">
    <property type="entry name" value="Hexapep"/>
</dbReference>